<accession>A0A4Y7QKG2</accession>
<feature type="transmembrane region" description="Helical" evidence="1">
    <location>
        <begin position="159"/>
        <end position="181"/>
    </location>
</feature>
<protein>
    <submittedName>
        <fullName evidence="2">Uncharacterized protein</fullName>
    </submittedName>
</protein>
<dbReference type="OrthoDB" id="3346251at2759"/>
<organism evidence="2 3">
    <name type="scientific">Rickenella mellea</name>
    <dbReference type="NCBI Taxonomy" id="50990"/>
    <lineage>
        <taxon>Eukaryota</taxon>
        <taxon>Fungi</taxon>
        <taxon>Dikarya</taxon>
        <taxon>Basidiomycota</taxon>
        <taxon>Agaricomycotina</taxon>
        <taxon>Agaricomycetes</taxon>
        <taxon>Hymenochaetales</taxon>
        <taxon>Rickenellaceae</taxon>
        <taxon>Rickenella</taxon>
    </lineage>
</organism>
<keyword evidence="3" id="KW-1185">Reference proteome</keyword>
<reference evidence="2 3" key="1">
    <citation type="submission" date="2018-06" db="EMBL/GenBank/DDBJ databases">
        <title>A transcriptomic atlas of mushroom development highlights an independent origin of complex multicellularity.</title>
        <authorList>
            <consortium name="DOE Joint Genome Institute"/>
            <person name="Krizsan K."/>
            <person name="Almasi E."/>
            <person name="Merenyi Z."/>
            <person name="Sahu N."/>
            <person name="Viragh M."/>
            <person name="Koszo T."/>
            <person name="Mondo S."/>
            <person name="Kiss B."/>
            <person name="Balint B."/>
            <person name="Kues U."/>
            <person name="Barry K."/>
            <person name="Hegedus J.C."/>
            <person name="Henrissat B."/>
            <person name="Johnson J."/>
            <person name="Lipzen A."/>
            <person name="Ohm R."/>
            <person name="Nagy I."/>
            <person name="Pangilinan J."/>
            <person name="Yan J."/>
            <person name="Xiong Y."/>
            <person name="Grigoriev I.V."/>
            <person name="Hibbett D.S."/>
            <person name="Nagy L.G."/>
        </authorList>
    </citation>
    <scope>NUCLEOTIDE SEQUENCE [LARGE SCALE GENOMIC DNA]</scope>
    <source>
        <strain evidence="2 3">SZMC22713</strain>
    </source>
</reference>
<name>A0A4Y7QKG2_9AGAM</name>
<evidence type="ECO:0000256" key="1">
    <source>
        <dbReference type="SAM" id="Phobius"/>
    </source>
</evidence>
<keyword evidence="1" id="KW-1133">Transmembrane helix</keyword>
<gene>
    <name evidence="2" type="ORF">BD410DRAFT_781624</name>
</gene>
<feature type="transmembrane region" description="Helical" evidence="1">
    <location>
        <begin position="112"/>
        <end position="131"/>
    </location>
</feature>
<dbReference type="STRING" id="50990.A0A4Y7QKG2"/>
<dbReference type="EMBL" id="ML170158">
    <property type="protein sequence ID" value="TDL27738.1"/>
    <property type="molecule type" value="Genomic_DNA"/>
</dbReference>
<sequence length="348" mass="38211">MVMNTEVAAYLRVSSLAIALFDFVQTIPGELRLYSQQSSIRHLSPGCILFILVRYISVAALITSSIGFFGSGFSKNDCHHFFLVAPTLKLLATLVSQIIISVRTYAVSRKSLWVKWILVVMFLLALVPEILGNDYRRVISQTAQHNCTSGNLPGAKIAWLHYLAAMIFDAVACGIATWYIFAASAGLTMMGGFAKMMLGEGLIYFIALTGVNILNLILFRTNNFAVQSSATTLGQAITMIFSQKFILNLSDSAFERSSREDSVRFRDTPRGGIRPYGGSSFLPTFASRGGKSFNGEQSQNALEIGIRVEKDIMMDDLSPYGDAKMAVSPMTTDSFTQTKGVSWESHAH</sequence>
<feature type="transmembrane region" description="Helical" evidence="1">
    <location>
        <begin position="81"/>
        <end position="100"/>
    </location>
</feature>
<proteinExistence type="predicted"/>
<evidence type="ECO:0000313" key="2">
    <source>
        <dbReference type="EMBL" id="TDL27738.1"/>
    </source>
</evidence>
<dbReference type="VEuPathDB" id="FungiDB:BD410DRAFT_781624"/>
<feature type="transmembrane region" description="Helical" evidence="1">
    <location>
        <begin position="201"/>
        <end position="219"/>
    </location>
</feature>
<dbReference type="Proteomes" id="UP000294933">
    <property type="component" value="Unassembled WGS sequence"/>
</dbReference>
<keyword evidence="1" id="KW-0812">Transmembrane</keyword>
<evidence type="ECO:0000313" key="3">
    <source>
        <dbReference type="Proteomes" id="UP000294933"/>
    </source>
</evidence>
<feature type="transmembrane region" description="Helical" evidence="1">
    <location>
        <begin position="7"/>
        <end position="28"/>
    </location>
</feature>
<keyword evidence="1" id="KW-0472">Membrane</keyword>
<dbReference type="AlphaFoldDB" id="A0A4Y7QKG2"/>
<feature type="transmembrane region" description="Helical" evidence="1">
    <location>
        <begin position="48"/>
        <end position="69"/>
    </location>
</feature>